<gene>
    <name evidence="1" type="ORF">CTA1_3118</name>
</gene>
<keyword evidence="2" id="KW-1185">Reference proteome</keyword>
<name>A0A4U6XVG0_9PEZI</name>
<protein>
    <submittedName>
        <fullName evidence="1">Uncharacterized protein</fullName>
    </submittedName>
</protein>
<proteinExistence type="predicted"/>
<organism evidence="1 2">
    <name type="scientific">Colletotrichum tanaceti</name>
    <dbReference type="NCBI Taxonomy" id="1306861"/>
    <lineage>
        <taxon>Eukaryota</taxon>
        <taxon>Fungi</taxon>
        <taxon>Dikarya</taxon>
        <taxon>Ascomycota</taxon>
        <taxon>Pezizomycotina</taxon>
        <taxon>Sordariomycetes</taxon>
        <taxon>Hypocreomycetidae</taxon>
        <taxon>Glomerellales</taxon>
        <taxon>Glomerellaceae</taxon>
        <taxon>Colletotrichum</taxon>
        <taxon>Colletotrichum destructivum species complex</taxon>
    </lineage>
</organism>
<reference evidence="1 2" key="1">
    <citation type="journal article" date="2019" name="PLoS ONE">
        <title>Comparative genome analysis indicates high evolutionary potential of pathogenicity genes in Colletotrichum tanaceti.</title>
        <authorList>
            <person name="Lelwala R.V."/>
            <person name="Korhonen P.K."/>
            <person name="Young N.D."/>
            <person name="Scott J.B."/>
            <person name="Ades P.A."/>
            <person name="Gasser R.B."/>
            <person name="Taylor P.W.J."/>
        </authorList>
    </citation>
    <scope>NUCLEOTIDE SEQUENCE [LARGE SCALE GENOMIC DNA]</scope>
    <source>
        <strain evidence="1">BRIP57314</strain>
    </source>
</reference>
<dbReference type="AlphaFoldDB" id="A0A4U6XVG0"/>
<comment type="caution">
    <text evidence="1">The sequence shown here is derived from an EMBL/GenBank/DDBJ whole genome shotgun (WGS) entry which is preliminary data.</text>
</comment>
<evidence type="ECO:0000313" key="2">
    <source>
        <dbReference type="Proteomes" id="UP000310108"/>
    </source>
</evidence>
<accession>A0A4U6XVG0</accession>
<dbReference type="EMBL" id="PJEX01000002">
    <property type="protein sequence ID" value="TKW60053.1"/>
    <property type="molecule type" value="Genomic_DNA"/>
</dbReference>
<sequence length="84" mass="9697">MRSDFKEHTHSRFFRSEHRLDRLGEEHQQHQFPHLVGQAKILIALYFLAGNAQEHDTPQARAAMLCQNTSYLSSSVPIRAHCTP</sequence>
<evidence type="ECO:0000313" key="1">
    <source>
        <dbReference type="EMBL" id="TKW60053.1"/>
    </source>
</evidence>
<dbReference type="Proteomes" id="UP000310108">
    <property type="component" value="Unassembled WGS sequence"/>
</dbReference>